<feature type="region of interest" description="Disordered" evidence="1">
    <location>
        <begin position="35"/>
        <end position="63"/>
    </location>
</feature>
<evidence type="ECO:0000256" key="1">
    <source>
        <dbReference type="SAM" id="MobiDB-lite"/>
    </source>
</evidence>
<evidence type="ECO:0000313" key="3">
    <source>
        <dbReference type="Proteomes" id="UP000320693"/>
    </source>
</evidence>
<feature type="region of interest" description="Disordered" evidence="1">
    <location>
        <begin position="79"/>
        <end position="118"/>
    </location>
</feature>
<keyword evidence="3" id="KW-1185">Reference proteome</keyword>
<reference evidence="2 3" key="1">
    <citation type="submission" date="2019-06" db="EMBL/GenBank/DDBJ databases">
        <title>Whole genome shotgun sequence of Pseudonocardia saturnea NBRC 14499.</title>
        <authorList>
            <person name="Hosoyama A."/>
            <person name="Uohara A."/>
            <person name="Ohji S."/>
            <person name="Ichikawa N."/>
        </authorList>
    </citation>
    <scope>NUCLEOTIDE SEQUENCE [LARGE SCALE GENOMIC DNA]</scope>
    <source>
        <strain evidence="2 3">NBRC 14499</strain>
    </source>
</reference>
<accession>A0ABQ0RR64</accession>
<dbReference type="EMBL" id="BJNH01000003">
    <property type="protein sequence ID" value="GEC23146.1"/>
    <property type="molecule type" value="Genomic_DNA"/>
</dbReference>
<proteinExistence type="predicted"/>
<dbReference type="Proteomes" id="UP000320693">
    <property type="component" value="Unassembled WGS sequence"/>
</dbReference>
<comment type="caution">
    <text evidence="2">The sequence shown here is derived from an EMBL/GenBank/DDBJ whole genome shotgun (WGS) entry which is preliminary data.</text>
</comment>
<gene>
    <name evidence="2" type="ORF">PSA01_01750</name>
</gene>
<organism evidence="2 3">
    <name type="scientific">Pseudonocardia saturnea</name>
    <dbReference type="NCBI Taxonomy" id="33909"/>
    <lineage>
        <taxon>Bacteria</taxon>
        <taxon>Bacillati</taxon>
        <taxon>Actinomycetota</taxon>
        <taxon>Actinomycetes</taxon>
        <taxon>Pseudonocardiales</taxon>
        <taxon>Pseudonocardiaceae</taxon>
        <taxon>Pseudonocardia</taxon>
    </lineage>
</organism>
<evidence type="ECO:0000313" key="2">
    <source>
        <dbReference type="EMBL" id="GEC23146.1"/>
    </source>
</evidence>
<protein>
    <submittedName>
        <fullName evidence="2">Uncharacterized protein</fullName>
    </submittedName>
</protein>
<name>A0ABQ0RR64_9PSEU</name>
<sequence length="118" mass="12579">MSAATALSPSWGDVAVSDKAVAPVLASASEDAAVGGGAMVGGEHFPASRTPPRTGPVRVRRTATRTAWWHRRHPRRRTPYCGRRACGFADRRGSGPGRPTREYPGGPHRMPPVNIDAL</sequence>